<evidence type="ECO:0000259" key="1">
    <source>
        <dbReference type="Pfam" id="PF13185"/>
    </source>
</evidence>
<dbReference type="AlphaFoldDB" id="A0A1V0USQ1"/>
<accession>A0A1V0USQ1</accession>
<organism evidence="2 3">
    <name type="scientific">Paenibacillus larvae subsp. pulvifaciens</name>
    <dbReference type="NCBI Taxonomy" id="1477"/>
    <lineage>
        <taxon>Bacteria</taxon>
        <taxon>Bacillati</taxon>
        <taxon>Bacillota</taxon>
        <taxon>Bacilli</taxon>
        <taxon>Bacillales</taxon>
        <taxon>Paenibacillaceae</taxon>
        <taxon>Paenibacillus</taxon>
    </lineage>
</organism>
<dbReference type="Proteomes" id="UP000192727">
    <property type="component" value="Chromosome"/>
</dbReference>
<evidence type="ECO:0000313" key="3">
    <source>
        <dbReference type="Proteomes" id="UP000192727"/>
    </source>
</evidence>
<sequence length="332" mass="37968">MILMTDSMENRTECKERRGMRMNQPSQEQAFRHEACQKLLTLKGAWAVDVIALALYDRNRREIRWRIAYGASSEQYKAIAIRIGKGVAGTVLQTQRKLVVEAFPEEMPEDQMEYPIMMVERLRSAIVVPIKKDGEVYGVLLAGYRTRQSFTCDPVEACEQVAGEIAEASALYNLHGYTGEPLQEKQSSSLENYMQRLRRVETRITCQLLDQQVTKLADSIQTYLLEGLAQLFSELLEFQEDRIIVSMERKQGFLLSIDLMLNRKVQDPYYRLGWLIQRVQTLKGNVEMYNAPGEFHLVMNYHLGLLLEDPSWQVQAGESGKGNSFGGILPGE</sequence>
<proteinExistence type="predicted"/>
<dbReference type="Pfam" id="PF13185">
    <property type="entry name" value="GAF_2"/>
    <property type="match status" value="1"/>
</dbReference>
<reference evidence="2 3" key="1">
    <citation type="submission" date="2017-03" db="EMBL/GenBank/DDBJ databases">
        <title>Paenibacillus larvae genome sequencing.</title>
        <authorList>
            <person name="Dingman D.W."/>
        </authorList>
    </citation>
    <scope>NUCLEOTIDE SEQUENCE [LARGE SCALE GENOMIC DNA]</scope>
    <source>
        <strain evidence="2 3">SAG 10367</strain>
    </source>
</reference>
<gene>
    <name evidence="2" type="ORF">B7C51_11345</name>
</gene>
<dbReference type="EMBL" id="CP020557">
    <property type="protein sequence ID" value="ARF68279.1"/>
    <property type="molecule type" value="Genomic_DNA"/>
</dbReference>
<name>A0A1V0USQ1_9BACL</name>
<dbReference type="InterPro" id="IPR029016">
    <property type="entry name" value="GAF-like_dom_sf"/>
</dbReference>
<dbReference type="InterPro" id="IPR003018">
    <property type="entry name" value="GAF"/>
</dbReference>
<dbReference type="Gene3D" id="3.30.450.40">
    <property type="match status" value="1"/>
</dbReference>
<evidence type="ECO:0000313" key="2">
    <source>
        <dbReference type="EMBL" id="ARF68279.1"/>
    </source>
</evidence>
<protein>
    <recommendedName>
        <fullName evidence="1">GAF domain-containing protein</fullName>
    </recommendedName>
</protein>
<dbReference type="SUPFAM" id="SSF55781">
    <property type="entry name" value="GAF domain-like"/>
    <property type="match status" value="1"/>
</dbReference>
<feature type="domain" description="GAF" evidence="1">
    <location>
        <begin position="34"/>
        <end position="168"/>
    </location>
</feature>